<dbReference type="Pfam" id="PF02995">
    <property type="entry name" value="DUF229"/>
    <property type="match status" value="1"/>
</dbReference>
<dbReference type="InterPro" id="IPR004245">
    <property type="entry name" value="DUF229"/>
</dbReference>
<accession>A0A0L8HAX3</accession>
<dbReference type="GO" id="GO:0005615">
    <property type="term" value="C:extracellular space"/>
    <property type="evidence" value="ECO:0007669"/>
    <property type="project" value="TreeGrafter"/>
</dbReference>
<dbReference type="AlphaFoldDB" id="A0A0L8HAX3"/>
<reference evidence="2" key="1">
    <citation type="submission" date="2015-07" db="EMBL/GenBank/DDBJ databases">
        <title>MeaNS - Measles Nucleotide Surveillance Program.</title>
        <authorList>
            <person name="Tran T."/>
            <person name="Druce J."/>
        </authorList>
    </citation>
    <scope>NUCLEOTIDE SEQUENCE</scope>
    <source>
        <strain evidence="2">UCB-OBI-ISO-001</strain>
        <tissue evidence="2">Gonad</tissue>
    </source>
</reference>
<dbReference type="Gene3D" id="3.40.720.10">
    <property type="entry name" value="Alkaline Phosphatase, subunit A"/>
    <property type="match status" value="1"/>
</dbReference>
<feature type="transmembrane region" description="Helical" evidence="1">
    <location>
        <begin position="20"/>
        <end position="38"/>
    </location>
</feature>
<dbReference type="SUPFAM" id="SSF53649">
    <property type="entry name" value="Alkaline phosphatase-like"/>
    <property type="match status" value="1"/>
</dbReference>
<dbReference type="STRING" id="37653.A0A0L8HAX3"/>
<evidence type="ECO:0000313" key="2">
    <source>
        <dbReference type="EMBL" id="KOF86431.1"/>
    </source>
</evidence>
<keyword evidence="1" id="KW-0472">Membrane</keyword>
<dbReference type="CDD" id="cd16021">
    <property type="entry name" value="ALP_like"/>
    <property type="match status" value="1"/>
</dbReference>
<name>A0A0L8HAX3_OCTBM</name>
<evidence type="ECO:0000256" key="1">
    <source>
        <dbReference type="SAM" id="Phobius"/>
    </source>
</evidence>
<organism evidence="2">
    <name type="scientific">Octopus bimaculoides</name>
    <name type="common">California two-spotted octopus</name>
    <dbReference type="NCBI Taxonomy" id="37653"/>
    <lineage>
        <taxon>Eukaryota</taxon>
        <taxon>Metazoa</taxon>
        <taxon>Spiralia</taxon>
        <taxon>Lophotrochozoa</taxon>
        <taxon>Mollusca</taxon>
        <taxon>Cephalopoda</taxon>
        <taxon>Coleoidea</taxon>
        <taxon>Octopodiformes</taxon>
        <taxon>Octopoda</taxon>
        <taxon>Incirrata</taxon>
        <taxon>Octopodidae</taxon>
        <taxon>Octopus</taxon>
    </lineage>
</organism>
<dbReference type="EMBL" id="KQ418645">
    <property type="protein sequence ID" value="KOF86431.1"/>
    <property type="molecule type" value="Genomic_DNA"/>
</dbReference>
<sequence>MFSGKYFCFIFRQRRKHDKILFVCLFITIILLVSKLITQEIFSTNKRQISTENQSCIHPQLDPNNPQITKFFKKLPEIKCNEDENWIFVKKGVLLKSPKMNLKYGNFVCDYIPIIRGADDFAISDGPVIKNIQNGTLISSDFFRISCKSQNGHYYDNVHCAIAKHEQNLKRSEKTQAPRNMLKLNVIMFGIDSVSHMTWLRMLPKSHKYFTELGGLVLNGYNIVGDGTPQALLPILTGKTEWELPEARRNHKNASVVDGHPWIWKNFRDAGYVTQYGEDSPSIGTFTYRMLGFKNQPVDHYMRTFQMEAERHYSKHKAYCLGSERRFSIFFNWIKHLVEMYNTKPIFSFLFYSECSHGDNNLIQHIDNDLFSFLTFMKTSGHLDNTILILMADHGARFQNVRETVQGKLEERMPYFSFLFPQWFPTKYPEAYKNFKTNTHRLTTPFDIHETLMHLFDFTDFKIGSTASRGISLFKEVPKKRSCLDADIEPHWCACLHWKPVSFDDERIKKSAMEAVRFINSLTSNFRSECRELKLFDIKQAFRFHATEQLLKFKGSSDHDGRFADLSDKMIEKEYLIQVTFHVTPGNGLFEVTLKHNVALDTYIVKTGEISRINKYGSAPNCIASRYPNLRQYCYCVKQTK</sequence>
<dbReference type="OrthoDB" id="413313at2759"/>
<dbReference type="InterPro" id="IPR017850">
    <property type="entry name" value="Alkaline_phosphatase_core_sf"/>
</dbReference>
<dbReference type="FunFam" id="3.40.720.10:FF:000017">
    <property type="entry name" value="Predicted protein"/>
    <property type="match status" value="1"/>
</dbReference>
<dbReference type="PANTHER" id="PTHR10974:SF1">
    <property type="entry name" value="FI08016P-RELATED"/>
    <property type="match status" value="1"/>
</dbReference>
<keyword evidence="1" id="KW-0812">Transmembrane</keyword>
<proteinExistence type="predicted"/>
<keyword evidence="1" id="KW-1133">Transmembrane helix</keyword>
<gene>
    <name evidence="2" type="ORF">OCBIM_22018627mg</name>
</gene>
<dbReference type="OMA" id="YKVRFGR"/>
<protein>
    <submittedName>
        <fullName evidence="2">Uncharacterized protein</fullName>
    </submittedName>
</protein>
<dbReference type="PANTHER" id="PTHR10974">
    <property type="entry name" value="FI08016P-RELATED"/>
    <property type="match status" value="1"/>
</dbReference>